<name>A0ABW4E9T7_9LACO</name>
<dbReference type="InterPro" id="IPR000771">
    <property type="entry name" value="FBA_II"/>
</dbReference>
<comment type="cofactor">
    <cofactor evidence="1">
        <name>Zn(2+)</name>
        <dbReference type="ChEBI" id="CHEBI:29105"/>
    </cofactor>
</comment>
<protein>
    <submittedName>
        <fullName evidence="2">Ketose-bisphosphate aldolase</fullName>
    </submittedName>
</protein>
<dbReference type="SUPFAM" id="SSF51569">
    <property type="entry name" value="Aldolase"/>
    <property type="match status" value="1"/>
</dbReference>
<comment type="caution">
    <text evidence="2">The sequence shown here is derived from an EMBL/GenBank/DDBJ whole genome shotgun (WGS) entry which is preliminary data.</text>
</comment>
<accession>A0ABW4E9T7</accession>
<reference evidence="3" key="1">
    <citation type="journal article" date="2019" name="Int. J. Syst. Evol. Microbiol.">
        <title>The Global Catalogue of Microorganisms (GCM) 10K type strain sequencing project: providing services to taxonomists for standard genome sequencing and annotation.</title>
        <authorList>
            <consortium name="The Broad Institute Genomics Platform"/>
            <consortium name="The Broad Institute Genome Sequencing Center for Infectious Disease"/>
            <person name="Wu L."/>
            <person name="Ma J."/>
        </authorList>
    </citation>
    <scope>NUCLEOTIDE SEQUENCE [LARGE SCALE GENOMIC DNA]</scope>
    <source>
        <strain evidence="3">CCM 8903</strain>
    </source>
</reference>
<dbReference type="PANTHER" id="PTHR30304">
    <property type="entry name" value="D-TAGATOSE-1,6-BISPHOSPHATE ALDOLASE"/>
    <property type="match status" value="1"/>
</dbReference>
<proteinExistence type="predicted"/>
<evidence type="ECO:0000313" key="2">
    <source>
        <dbReference type="EMBL" id="MFD1485908.1"/>
    </source>
</evidence>
<dbReference type="Proteomes" id="UP001597252">
    <property type="component" value="Unassembled WGS sequence"/>
</dbReference>
<dbReference type="NCBIfam" id="TIGR00167">
    <property type="entry name" value="cbbA"/>
    <property type="match status" value="1"/>
</dbReference>
<dbReference type="CDD" id="cd00947">
    <property type="entry name" value="TBP_aldolase_IIB"/>
    <property type="match status" value="1"/>
</dbReference>
<dbReference type="InterPro" id="IPR013785">
    <property type="entry name" value="Aldolase_TIM"/>
</dbReference>
<evidence type="ECO:0000256" key="1">
    <source>
        <dbReference type="ARBA" id="ARBA00001947"/>
    </source>
</evidence>
<gene>
    <name evidence="2" type="ORF">ACFQ5J_11785</name>
</gene>
<organism evidence="2 3">
    <name type="scientific">Lacticaseibacillus baoqingensis</name>
    <dbReference type="NCBI Taxonomy" id="2486013"/>
    <lineage>
        <taxon>Bacteria</taxon>
        <taxon>Bacillati</taxon>
        <taxon>Bacillota</taxon>
        <taxon>Bacilli</taxon>
        <taxon>Lactobacillales</taxon>
        <taxon>Lactobacillaceae</taxon>
        <taxon>Lacticaseibacillus</taxon>
    </lineage>
</organism>
<dbReference type="PIRSF" id="PIRSF001359">
    <property type="entry name" value="F_bP_aldolase_II"/>
    <property type="match status" value="1"/>
</dbReference>
<dbReference type="EMBL" id="JBHTON010000048">
    <property type="protein sequence ID" value="MFD1485908.1"/>
    <property type="molecule type" value="Genomic_DNA"/>
</dbReference>
<keyword evidence="3" id="KW-1185">Reference proteome</keyword>
<evidence type="ECO:0000313" key="3">
    <source>
        <dbReference type="Proteomes" id="UP001597252"/>
    </source>
</evidence>
<dbReference type="RefSeq" id="WP_379896821.1">
    <property type="nucleotide sequence ID" value="NZ_JBHTON010000048.1"/>
</dbReference>
<dbReference type="Gene3D" id="3.20.20.70">
    <property type="entry name" value="Aldolase class I"/>
    <property type="match status" value="1"/>
</dbReference>
<dbReference type="Pfam" id="PF01116">
    <property type="entry name" value="F_bP_aldolase"/>
    <property type="match status" value="1"/>
</dbReference>
<sequence length="291" mass="31998">MLMPMRDLLQNAKQGHYGVAAPNVWNRETIEAAFMAADELHAPIILDVGGVHGVYECYDIARFYELRYPQVPFALNLDHGGPYEVVISAIRAGFSSVMIDRSEASFEDNVRETAEIVKIAHACGVSVEAELGHVGQGTEYATTREAGLTHLDEAQEYVERTGIDCLAVSIGTSHGVYKGKPKLEFPLLDTLAEQIDLPLVLHGGSSTGDDNLHNAVVHGIQKVNLNTDLVIAGQEAMKKAYDNDLQIEVPAGNGEFFTKRMNMQQLIAIGADGWKAKLVHYMKLFMSNNQW</sequence>
<dbReference type="InterPro" id="IPR050246">
    <property type="entry name" value="Class_II_FBP_aldolase"/>
</dbReference>
<dbReference type="PANTHER" id="PTHR30304:SF0">
    <property type="entry name" value="D-TAGATOSE-1,6-BISPHOSPHATE ALDOLASE SUBUNIT GATY-RELATED"/>
    <property type="match status" value="1"/>
</dbReference>